<evidence type="ECO:0000313" key="5">
    <source>
        <dbReference type="EMBL" id="TDC94264.1"/>
    </source>
</evidence>
<keyword evidence="6" id="KW-1185">Reference proteome</keyword>
<organism evidence="5 6">
    <name type="scientific">Nonomuraea deserti</name>
    <dbReference type="NCBI Taxonomy" id="1848322"/>
    <lineage>
        <taxon>Bacteria</taxon>
        <taxon>Bacillati</taxon>
        <taxon>Actinomycetota</taxon>
        <taxon>Actinomycetes</taxon>
        <taxon>Streptosporangiales</taxon>
        <taxon>Streptosporangiaceae</taxon>
        <taxon>Nonomuraea</taxon>
    </lineage>
</organism>
<dbReference type="PANTHER" id="PTHR34384:SF5">
    <property type="entry name" value="L-2,3-DIAMINOPROPANOATE--CITRATE LIGASE"/>
    <property type="match status" value="1"/>
</dbReference>
<dbReference type="GO" id="GO:0016881">
    <property type="term" value="F:acid-amino acid ligase activity"/>
    <property type="evidence" value="ECO:0007669"/>
    <property type="project" value="UniProtKB-ARBA"/>
</dbReference>
<gene>
    <name evidence="5" type="ORF">E1292_40150</name>
</gene>
<dbReference type="RefSeq" id="WP_132604001.1">
    <property type="nucleotide sequence ID" value="NZ_SMKO01000180.1"/>
</dbReference>
<evidence type="ECO:0000256" key="1">
    <source>
        <dbReference type="ARBA" id="ARBA00004924"/>
    </source>
</evidence>
<comment type="similarity">
    <text evidence="2">Belongs to the IucA/IucC family.</text>
</comment>
<name>A0A4R4UYB0_9ACTN</name>
<reference evidence="5 6" key="1">
    <citation type="submission" date="2019-03" db="EMBL/GenBank/DDBJ databases">
        <title>Draft genome sequences of novel Actinobacteria.</title>
        <authorList>
            <person name="Sahin N."/>
            <person name="Ay H."/>
            <person name="Saygin H."/>
        </authorList>
    </citation>
    <scope>NUCLEOTIDE SEQUENCE [LARGE SCALE GENOMIC DNA]</scope>
    <source>
        <strain evidence="5 6">KC310</strain>
    </source>
</reference>
<evidence type="ECO:0000259" key="3">
    <source>
        <dbReference type="Pfam" id="PF04183"/>
    </source>
</evidence>
<dbReference type="Pfam" id="PF04183">
    <property type="entry name" value="IucA_IucC"/>
    <property type="match status" value="1"/>
</dbReference>
<feature type="domain" description="Aerobactin siderophore biosynthesis IucA/IucC N-terminal" evidence="3">
    <location>
        <begin position="130"/>
        <end position="378"/>
    </location>
</feature>
<sequence>MEITDGLLPPAGHGEAGADADDLAVTALLNCLLREVARPDGPEPGAYLLPATGRVLRVRGERHPGRPALRTPGGWRELTLAELVTLVSAELRAGTGVGNDALPAEILHSRDVTAALLAARRTAAPPADPYLRSEQALVAGHRYHPAPKARGGSGPKAWLRYSPEAHASFALPLLGVPAEDLVEEGDTTGLDLLGHAFGPDLPGGFAAGPDRLDGSAAGPDRLDGFAAAQDLPGGFAAGGLVALPAHPWQVELLGGLRGGRLRHLGVTAAVAAPTASIRTVYLPEADLFCKFSLDVRITNDVRRLWLRDLRRLPVVADALDVAFDDLPCHLPRPAVLRDRGYRSARLGSDGGEALAVIVRDGLREHLRPGLTPLLSAAIAEGFPGNPLDGLGEEQAMAWWGGYLDHVVPPLLHAYLRHGVVLECHLQNVLIAVDGQGMPAQAVFRDHEGVKLVADRHPALQDAPLVSRSYAWERLVYCLVTNHLQEIAGSVAARHPGLRAELWARARAVFAAAGKDHDDPEELRDLLSAAYVPAKANLTLRWLGADGGDMRCVPVPNPLRLFTP</sequence>
<accession>A0A4R4UYB0</accession>
<dbReference type="AlphaFoldDB" id="A0A4R4UYB0"/>
<feature type="domain" description="Aerobactin siderophore biosynthesis IucA/IucC-like C-terminal" evidence="4">
    <location>
        <begin position="397"/>
        <end position="546"/>
    </location>
</feature>
<dbReference type="InterPro" id="IPR007310">
    <property type="entry name" value="Aerobactin_biosyn_IucA/IucC_N"/>
</dbReference>
<protein>
    <submittedName>
        <fullName evidence="5">IucA/IucC family siderophore biosynthesis protein</fullName>
    </submittedName>
</protein>
<dbReference type="Pfam" id="PF06276">
    <property type="entry name" value="FhuF"/>
    <property type="match status" value="1"/>
</dbReference>
<comment type="pathway">
    <text evidence="1">Siderophore biosynthesis.</text>
</comment>
<dbReference type="EMBL" id="SMKO01000180">
    <property type="protein sequence ID" value="TDC94264.1"/>
    <property type="molecule type" value="Genomic_DNA"/>
</dbReference>
<dbReference type="PANTHER" id="PTHR34384">
    <property type="entry name" value="L-2,3-DIAMINOPROPANOATE--CITRATE LIGASE"/>
    <property type="match status" value="1"/>
</dbReference>
<dbReference type="InterPro" id="IPR022770">
    <property type="entry name" value="IucA/IucC-like_C"/>
</dbReference>
<evidence type="ECO:0000313" key="6">
    <source>
        <dbReference type="Proteomes" id="UP000295258"/>
    </source>
</evidence>
<dbReference type="GO" id="GO:0019290">
    <property type="term" value="P:siderophore biosynthetic process"/>
    <property type="evidence" value="ECO:0007669"/>
    <property type="project" value="InterPro"/>
</dbReference>
<proteinExistence type="inferred from homology"/>
<dbReference type="Proteomes" id="UP000295258">
    <property type="component" value="Unassembled WGS sequence"/>
</dbReference>
<dbReference type="Gene3D" id="1.10.510.40">
    <property type="match status" value="1"/>
</dbReference>
<comment type="caution">
    <text evidence="5">The sequence shown here is derived from an EMBL/GenBank/DDBJ whole genome shotgun (WGS) entry which is preliminary data.</text>
</comment>
<evidence type="ECO:0000256" key="2">
    <source>
        <dbReference type="ARBA" id="ARBA00007832"/>
    </source>
</evidence>
<dbReference type="InterPro" id="IPR037455">
    <property type="entry name" value="LucA/IucC-like"/>
</dbReference>
<evidence type="ECO:0000259" key="4">
    <source>
        <dbReference type="Pfam" id="PF06276"/>
    </source>
</evidence>